<proteinExistence type="predicted"/>
<evidence type="ECO:0000256" key="1">
    <source>
        <dbReference type="ARBA" id="ARBA00022729"/>
    </source>
</evidence>
<dbReference type="InterPro" id="IPR001769">
    <property type="entry name" value="Gingipain"/>
</dbReference>
<dbReference type="SUPFAM" id="SSF52129">
    <property type="entry name" value="Caspase-like"/>
    <property type="match status" value="1"/>
</dbReference>
<dbReference type="InterPro" id="IPR029030">
    <property type="entry name" value="Caspase-like_dom_sf"/>
</dbReference>
<dbReference type="AlphaFoldDB" id="A0A7X9NZ29"/>
<dbReference type="CDD" id="cd02258">
    <property type="entry name" value="Peptidase_C25_N"/>
    <property type="match status" value="1"/>
</dbReference>
<dbReference type="Gene3D" id="3.40.50.1460">
    <property type="match status" value="1"/>
</dbReference>
<evidence type="ECO:0000313" key="4">
    <source>
        <dbReference type="Proteomes" id="UP000576082"/>
    </source>
</evidence>
<dbReference type="Gene3D" id="3.40.50.10390">
    <property type="entry name" value="Gingipain r, domain 1"/>
    <property type="match status" value="1"/>
</dbReference>
<dbReference type="Pfam" id="PF01364">
    <property type="entry name" value="Peptidase_C25"/>
    <property type="match status" value="1"/>
</dbReference>
<evidence type="ECO:0000259" key="2">
    <source>
        <dbReference type="Pfam" id="PF01364"/>
    </source>
</evidence>
<gene>
    <name evidence="3" type="primary">porU</name>
    <name evidence="3" type="ORF">HHU12_00510</name>
</gene>
<reference evidence="3 4" key="1">
    <citation type="submission" date="2020-04" db="EMBL/GenBank/DDBJ databases">
        <title>Flammeovirga sp. SR4, a novel species isolated from seawater.</title>
        <authorList>
            <person name="Wang X."/>
        </authorList>
    </citation>
    <scope>NUCLEOTIDE SEQUENCE [LARGE SCALE GENOMIC DNA]</scope>
    <source>
        <strain evidence="3 4">ATCC 23126</strain>
    </source>
</reference>
<accession>A0A7X9NZ29</accession>
<dbReference type="RefSeq" id="WP_205959736.1">
    <property type="nucleotide sequence ID" value="NZ_JABANE010000001.1"/>
</dbReference>
<dbReference type="GO" id="GO:0006508">
    <property type="term" value="P:proteolysis"/>
    <property type="evidence" value="ECO:0007669"/>
    <property type="project" value="InterPro"/>
</dbReference>
<dbReference type="Proteomes" id="UP000576082">
    <property type="component" value="Unassembled WGS sequence"/>
</dbReference>
<protein>
    <submittedName>
        <fullName evidence="3">Type IX secretion system sortase PorU</fullName>
    </submittedName>
</protein>
<feature type="domain" description="Gingipain" evidence="2">
    <location>
        <begin position="405"/>
        <end position="776"/>
    </location>
</feature>
<dbReference type="GO" id="GO:0008234">
    <property type="term" value="F:cysteine-type peptidase activity"/>
    <property type="evidence" value="ECO:0007669"/>
    <property type="project" value="InterPro"/>
</dbReference>
<name>A0A7X9NZ29_9BACT</name>
<organism evidence="3 4">
    <name type="scientific">Flammeovirga aprica JL-4</name>
    <dbReference type="NCBI Taxonomy" id="694437"/>
    <lineage>
        <taxon>Bacteria</taxon>
        <taxon>Pseudomonadati</taxon>
        <taxon>Bacteroidota</taxon>
        <taxon>Cytophagia</taxon>
        <taxon>Cytophagales</taxon>
        <taxon>Flammeovirgaceae</taxon>
        <taxon>Flammeovirga</taxon>
    </lineage>
</organism>
<dbReference type="EMBL" id="JABANE010000001">
    <property type="protein sequence ID" value="NME66430.1"/>
    <property type="molecule type" value="Genomic_DNA"/>
</dbReference>
<keyword evidence="4" id="KW-1185">Reference proteome</keyword>
<evidence type="ECO:0000313" key="3">
    <source>
        <dbReference type="EMBL" id="NME66430.1"/>
    </source>
</evidence>
<dbReference type="InterPro" id="IPR029031">
    <property type="entry name" value="Gingipain_N_sf"/>
</dbReference>
<sequence>MTFSSFIKYISAYFLLIIFTNVLTTSVFAQSGPLSTGQIFKLKIDKNGVYKIDKSLLDELGVSTSGLNTNNIAVFGFGNGMLPQENAQERPSSLTEVPLLFVGGNAESFQDSDYFLFYAEGADKVYYNSENQFIDYELNLYDVANYYFLRVGVPRTKNIGTENASIQNPDVFTSLIQVYHHESEEVTALSEPSGRFWFGENLSSTNTATVNINVNPSTNALRLKAGVMAKSRAESTFSYQVNGTDFGSFNVRSASDFNNYRYGRQGYMESNLFAEKSINISSSSLAVSVNFSKPQSDSEGYIDYLTFNAKSSVSKDKENLIYHGVFSENSDGGDLSTSLSFDYVWDITDPSNVKRISKQSNKYTVSKTKDYFSLLFFDAGDILKPSYVGTVPNQDLRSLPVPDLLLITSSAYSSYANSLASHRTAYSGIDVKVINVETVYNEFSSGRQDVSAVRDFARHLYLKDNKLKYILLFGQCSYDYKGIRQEGKSQVPIYESRDVLKRTTTFSSDDYFGFMDENEGFWGEEVDGKIDNYDMEVGVGRLPARTADEAEILVNKIIHYDTLKLNTTGWKKNILFVADDGDSNTHQGDANDLAVYVEETCPNFVSQRLFIDNQPKISTPSGARSPETNDLLSSWIDNDGVLIVNYSGHGSITHWAEESIFTPSMVSALKNPDQTPLFFTATCEFGRYDNPAIMSGAERLLFKETGGSIALMTTTRPVYASSNFTINEAFYKAVFKKDENNNYRALGEVFRETKNNSLRGVNNRNFALLSDPSMQLNIPNIEASITSINDEEFTGNYTLKALDKVKIGGEIKSGGVRDTSFNGDIFVTLFEKSTESETRGNNGAETIFKYNERKYQLFRGVADVVNGEYQIEFVIPKDIRYAFDAAKFHLYAVNNSNTEALGSNVEVMLGGTSDNPIVDTTPPVIDLSIYSEKNNNVVYPDTYITTQISDDFGLNISGIGAGHDVKLILNGEDSSWVLNDYLVPVKGEKATYSLVFPLKNLPEGENSLTLEAWDVANNRSEQTISFFVSPVSEITISNFTLFPNPAVNDVDIRFSHNLLGQDLEIKSNIISMNGNIVASNDFSIENSESEILLTYQGLKTNYNLVGGIYVVQLIIDCPALGIKTYQTARIVLK</sequence>
<dbReference type="NCBIfam" id="NF033707">
    <property type="entry name" value="T9SS_sortase"/>
    <property type="match status" value="1"/>
</dbReference>
<comment type="caution">
    <text evidence="3">The sequence shown here is derived from an EMBL/GenBank/DDBJ whole genome shotgun (WGS) entry which is preliminary data.</text>
</comment>
<keyword evidence="1" id="KW-0732">Signal</keyword>